<evidence type="ECO:0000313" key="2">
    <source>
        <dbReference type="Proteomes" id="UP000031036"/>
    </source>
</evidence>
<sequence>MNGTRPCHLGWIILFTNEPLIVCKMHWALAVVIPCIIIAFIEPVKLQTPQDPWMPRFLQLASPEARAEYYKIYDGSFDLTKQQLEDKLRQWAKKQGDEVSKAFEQYLASEEEYAQKRFEVLSKRIESSDGSEQAKQILLDMLQYEQLKNVTIREYDHHITTFLDAYPQNVQDEVNKLWSKIDPANIN</sequence>
<gene>
    <name evidence="1" type="ORF">Tcan_09952</name>
</gene>
<dbReference type="OrthoDB" id="5845888at2759"/>
<reference evidence="1 2" key="1">
    <citation type="submission" date="2014-11" db="EMBL/GenBank/DDBJ databases">
        <title>Genetic blueprint of the zoonotic pathogen Toxocara canis.</title>
        <authorList>
            <person name="Zhu X.-Q."/>
            <person name="Korhonen P.K."/>
            <person name="Cai H."/>
            <person name="Young N.D."/>
            <person name="Nejsum P."/>
            <person name="von Samson-Himmelstjerna G."/>
            <person name="Boag P.R."/>
            <person name="Tan P."/>
            <person name="Li Q."/>
            <person name="Min J."/>
            <person name="Yang Y."/>
            <person name="Wang X."/>
            <person name="Fang X."/>
            <person name="Hall R.S."/>
            <person name="Hofmann A."/>
            <person name="Sternberg P.W."/>
            <person name="Jex A.R."/>
            <person name="Gasser R.B."/>
        </authorList>
    </citation>
    <scope>NUCLEOTIDE SEQUENCE [LARGE SCALE GENOMIC DNA]</scope>
    <source>
        <strain evidence="1">PN_DK_2014</strain>
    </source>
</reference>
<dbReference type="OMA" id="YATELMI"/>
<dbReference type="EMBL" id="JPKZ01002528">
    <property type="protein sequence ID" value="KHN76359.1"/>
    <property type="molecule type" value="Genomic_DNA"/>
</dbReference>
<dbReference type="Proteomes" id="UP000031036">
    <property type="component" value="Unassembled WGS sequence"/>
</dbReference>
<dbReference type="AlphaFoldDB" id="A0A0B2V4E8"/>
<comment type="caution">
    <text evidence="1">The sequence shown here is derived from an EMBL/GenBank/DDBJ whole genome shotgun (WGS) entry which is preliminary data.</text>
</comment>
<protein>
    <recommendedName>
        <fullName evidence="3">DUF148 domain-containing protein</fullName>
    </recommendedName>
</protein>
<evidence type="ECO:0008006" key="3">
    <source>
        <dbReference type="Google" id="ProtNLM"/>
    </source>
</evidence>
<name>A0A0B2V4E8_TOXCA</name>
<organism evidence="1 2">
    <name type="scientific">Toxocara canis</name>
    <name type="common">Canine roundworm</name>
    <dbReference type="NCBI Taxonomy" id="6265"/>
    <lineage>
        <taxon>Eukaryota</taxon>
        <taxon>Metazoa</taxon>
        <taxon>Ecdysozoa</taxon>
        <taxon>Nematoda</taxon>
        <taxon>Chromadorea</taxon>
        <taxon>Rhabditida</taxon>
        <taxon>Spirurina</taxon>
        <taxon>Ascaridomorpha</taxon>
        <taxon>Ascaridoidea</taxon>
        <taxon>Toxocaridae</taxon>
        <taxon>Toxocara</taxon>
    </lineage>
</organism>
<evidence type="ECO:0000313" key="1">
    <source>
        <dbReference type="EMBL" id="KHN76359.1"/>
    </source>
</evidence>
<accession>A0A0B2V4E8</accession>
<keyword evidence="2" id="KW-1185">Reference proteome</keyword>
<proteinExistence type="predicted"/>